<evidence type="ECO:0000313" key="5">
    <source>
        <dbReference type="EMBL" id="RDI74338.1"/>
    </source>
</evidence>
<dbReference type="PROSITE" id="PS51371">
    <property type="entry name" value="CBS"/>
    <property type="match status" value="2"/>
</dbReference>
<dbReference type="Pfam" id="PF04972">
    <property type="entry name" value="BON"/>
    <property type="match status" value="1"/>
</dbReference>
<dbReference type="OrthoDB" id="3626971at2"/>
<dbReference type="EMBL" id="QQZY01000004">
    <property type="protein sequence ID" value="RDI74338.1"/>
    <property type="molecule type" value="Genomic_DNA"/>
</dbReference>
<sequence>MKVKDVMTTEVVTATPGMSLKEAAGLLAGRGISGMPVVAEDGKVLGVISEADVLVKEAEARPAGGLLRWLAMPDPAWAQRSVAVTVGEAMSAPALTITPGRPVAEAARVMLEEGVNRLPVVDRDGTLAGLVSRGDLVRAFARSDEEIRREIEEDVLRRVLWLEEGTVRVSVDDGAVTLSGEMPTADDARIASTFVSRVPGVVSVASTVRHRADQ</sequence>
<dbReference type="InterPro" id="IPR007055">
    <property type="entry name" value="BON_dom"/>
</dbReference>
<dbReference type="Gene3D" id="3.30.1340.30">
    <property type="match status" value="1"/>
</dbReference>
<proteinExistence type="predicted"/>
<accession>A0A7M2YXY2</accession>
<dbReference type="PANTHER" id="PTHR43080:SF29">
    <property type="entry name" value="OS02G0818000 PROTEIN"/>
    <property type="match status" value="1"/>
</dbReference>
<dbReference type="InterPro" id="IPR000644">
    <property type="entry name" value="CBS_dom"/>
</dbReference>
<keyword evidence="6" id="KW-1185">Reference proteome</keyword>
<dbReference type="SUPFAM" id="SSF54631">
    <property type="entry name" value="CBS-domain pair"/>
    <property type="match status" value="1"/>
</dbReference>
<dbReference type="InterPro" id="IPR046342">
    <property type="entry name" value="CBS_dom_sf"/>
</dbReference>
<evidence type="ECO:0000259" key="3">
    <source>
        <dbReference type="PROSITE" id="PS50914"/>
    </source>
</evidence>
<reference evidence="5 6" key="1">
    <citation type="submission" date="2018-07" db="EMBL/GenBank/DDBJ databases">
        <title>High-quality-draft genome sequence of Gaiella occulta.</title>
        <authorList>
            <person name="Severino R."/>
            <person name="Froufe H.J.C."/>
            <person name="Rainey F.A."/>
            <person name="Barroso C."/>
            <person name="Albuquerque L."/>
            <person name="Lobo-Da-Cunha A."/>
            <person name="Da Costa M.S."/>
            <person name="Egas C."/>
        </authorList>
    </citation>
    <scope>NUCLEOTIDE SEQUENCE [LARGE SCALE GENOMIC DNA]</scope>
    <source>
        <strain evidence="5 6">F2-233</strain>
    </source>
</reference>
<feature type="domain" description="CBS" evidence="4">
    <location>
        <begin position="90"/>
        <end position="146"/>
    </location>
</feature>
<evidence type="ECO:0000313" key="6">
    <source>
        <dbReference type="Proteomes" id="UP000254134"/>
    </source>
</evidence>
<dbReference type="InterPro" id="IPR051257">
    <property type="entry name" value="Diverse_CBS-Domain"/>
</dbReference>
<dbReference type="PIRSF" id="PIRSF036990">
    <property type="entry name" value="UCP036990_CBS_BON"/>
    <property type="match status" value="1"/>
</dbReference>
<reference evidence="6" key="2">
    <citation type="journal article" date="2019" name="MicrobiologyOpen">
        <title>High-quality draft genome sequence of Gaiella occulta isolated from a 150 meter deep mineral water borehole and comparison with the genome sequences of other deep-branching lineages of the phylum Actinobacteria.</title>
        <authorList>
            <person name="Severino R."/>
            <person name="Froufe H.J.C."/>
            <person name="Barroso C."/>
            <person name="Albuquerque L."/>
            <person name="Lobo-da-Cunha A."/>
            <person name="da Costa M.S."/>
            <person name="Egas C."/>
        </authorList>
    </citation>
    <scope>NUCLEOTIDE SEQUENCE [LARGE SCALE GENOMIC DNA]</scope>
    <source>
        <strain evidence="6">F2-233</strain>
    </source>
</reference>
<gene>
    <name evidence="5" type="ORF">Gocc_1914</name>
</gene>
<dbReference type="Gene3D" id="3.10.580.10">
    <property type="entry name" value="CBS-domain"/>
    <property type="match status" value="1"/>
</dbReference>
<evidence type="ECO:0000256" key="2">
    <source>
        <dbReference type="PROSITE-ProRule" id="PRU00703"/>
    </source>
</evidence>
<dbReference type="RefSeq" id="WP_114796338.1">
    <property type="nucleotide sequence ID" value="NZ_QQZY01000004.1"/>
</dbReference>
<evidence type="ECO:0000256" key="1">
    <source>
        <dbReference type="ARBA" id="ARBA00023122"/>
    </source>
</evidence>
<comment type="caution">
    <text evidence="5">The sequence shown here is derived from an EMBL/GenBank/DDBJ whole genome shotgun (WGS) entry which is preliminary data.</text>
</comment>
<name>A0A7M2YXY2_9ACTN</name>
<dbReference type="PANTHER" id="PTHR43080">
    <property type="entry name" value="CBS DOMAIN-CONTAINING PROTEIN CBSX3, MITOCHONDRIAL"/>
    <property type="match status" value="1"/>
</dbReference>
<dbReference type="CDD" id="cd04586">
    <property type="entry name" value="CBS_pair_BON_assoc"/>
    <property type="match status" value="1"/>
</dbReference>
<dbReference type="PROSITE" id="PS50914">
    <property type="entry name" value="BON"/>
    <property type="match status" value="1"/>
</dbReference>
<organism evidence="5 6">
    <name type="scientific">Gaiella occulta</name>
    <dbReference type="NCBI Taxonomy" id="1002870"/>
    <lineage>
        <taxon>Bacteria</taxon>
        <taxon>Bacillati</taxon>
        <taxon>Actinomycetota</taxon>
        <taxon>Thermoleophilia</taxon>
        <taxon>Gaiellales</taxon>
        <taxon>Gaiellaceae</taxon>
        <taxon>Gaiella</taxon>
    </lineage>
</organism>
<protein>
    <submittedName>
        <fullName evidence="5">CBS domain</fullName>
    </submittedName>
</protein>
<dbReference type="SMART" id="SM00116">
    <property type="entry name" value="CBS"/>
    <property type="match status" value="2"/>
</dbReference>
<feature type="domain" description="CBS" evidence="4">
    <location>
        <begin position="7"/>
        <end position="63"/>
    </location>
</feature>
<dbReference type="Proteomes" id="UP000254134">
    <property type="component" value="Unassembled WGS sequence"/>
</dbReference>
<dbReference type="Pfam" id="PF00571">
    <property type="entry name" value="CBS"/>
    <property type="match status" value="2"/>
</dbReference>
<evidence type="ECO:0000259" key="4">
    <source>
        <dbReference type="PROSITE" id="PS51371"/>
    </source>
</evidence>
<dbReference type="AlphaFoldDB" id="A0A7M2YXY2"/>
<dbReference type="InterPro" id="IPR017080">
    <property type="entry name" value="UCP036990_CBS_BON"/>
</dbReference>
<feature type="domain" description="BON" evidence="3">
    <location>
        <begin position="143"/>
        <end position="212"/>
    </location>
</feature>
<keyword evidence="1 2" id="KW-0129">CBS domain</keyword>